<dbReference type="PANTHER" id="PTHR15002">
    <property type="entry name" value="RIBOSOMAL BIOGENESIS PROTEIN LAS1L"/>
    <property type="match status" value="1"/>
</dbReference>
<dbReference type="Proteomes" id="UP001153292">
    <property type="component" value="Chromosome 14"/>
</dbReference>
<protein>
    <submittedName>
        <fullName evidence="1">Uncharacterized protein</fullName>
    </submittedName>
</protein>
<dbReference type="EMBL" id="OU963907">
    <property type="protein sequence ID" value="CAH0399505.1"/>
    <property type="molecule type" value="Genomic_DNA"/>
</dbReference>
<accession>A0ABN8AU40</accession>
<dbReference type="InterPro" id="IPR007174">
    <property type="entry name" value="Las1"/>
</dbReference>
<proteinExistence type="predicted"/>
<evidence type="ECO:0000313" key="1">
    <source>
        <dbReference type="EMBL" id="CAH0399505.1"/>
    </source>
</evidence>
<name>A0ABN8AU40_CHISP</name>
<keyword evidence="2" id="KW-1185">Reference proteome</keyword>
<organism evidence="1 2">
    <name type="scientific">Chilo suppressalis</name>
    <name type="common">Asiatic rice borer moth</name>
    <dbReference type="NCBI Taxonomy" id="168631"/>
    <lineage>
        <taxon>Eukaryota</taxon>
        <taxon>Metazoa</taxon>
        <taxon>Ecdysozoa</taxon>
        <taxon>Arthropoda</taxon>
        <taxon>Hexapoda</taxon>
        <taxon>Insecta</taxon>
        <taxon>Pterygota</taxon>
        <taxon>Neoptera</taxon>
        <taxon>Endopterygota</taxon>
        <taxon>Lepidoptera</taxon>
        <taxon>Glossata</taxon>
        <taxon>Ditrysia</taxon>
        <taxon>Pyraloidea</taxon>
        <taxon>Crambidae</taxon>
        <taxon>Crambinae</taxon>
        <taxon>Chilo</taxon>
    </lineage>
</organism>
<dbReference type="PANTHER" id="PTHR15002:SF0">
    <property type="entry name" value="RIBOSOMAL BIOGENESIS PROTEIN LAS1L"/>
    <property type="match status" value="1"/>
</dbReference>
<evidence type="ECO:0000313" key="2">
    <source>
        <dbReference type="Proteomes" id="UP001153292"/>
    </source>
</evidence>
<gene>
    <name evidence="1" type="ORF">CHILSU_LOCUS2655</name>
</gene>
<reference evidence="1" key="1">
    <citation type="submission" date="2021-12" db="EMBL/GenBank/DDBJ databases">
        <authorList>
            <person name="King R."/>
        </authorList>
    </citation>
    <scope>NUCLEOTIDE SEQUENCE</scope>
</reference>
<dbReference type="Pfam" id="PF04031">
    <property type="entry name" value="Las1"/>
    <property type="match status" value="1"/>
</dbReference>
<sequence>MSEYYHIVPWFNSAEWLQVYENIFIHHNKETALQTILIWKSRCPSLPSGIESTLSLLEVLIQDENATNIANDQLLRLAYSSAVMRFVNHMLDTETAKGTSLYKAAKNMEVPDWIIDLRHDTAHSNNLPSIELLREASQIGLEWLERNYWVKYKECINNFVTGEQHIQPETPETNKIALVMHFCTSLSFCAHSKCKFINLSEIPDPSLRESIVNDARDLFGDHYDFSNLKTVSVQSLVNILDLNSRMLFKNKDSISYAIQSLLGDESLFLSSELLNFMGNEDFYHKKKLSASYMQCFELLLTFLHSNDILQDFVLELIEITNKTDNDDCKSLLAALWISEILKALDKTKQFIERLKSSGSTNVQLKKKQELKSLYHHWFPNEKVKGLVLDMQKPVPLLLTDIQFLQPIITTYNPYLKYFIKDLLNLVEPRLPKIVTENISNLAELISSPDKFPAKSSKIYTVDDLMEHDNKTSDNGNCDIPMKIVLPTEEIQQHMSYGVWKKCSKTHNWSSCPIGLLPWQERF</sequence>